<accession>A0ABW0ZPE6</accession>
<dbReference type="GO" id="GO:0016403">
    <property type="term" value="F:dimethylargininase activity"/>
    <property type="evidence" value="ECO:0007669"/>
    <property type="project" value="UniProtKB-EC"/>
</dbReference>
<name>A0ABW0ZPE6_9ACTN</name>
<reference evidence="2" key="1">
    <citation type="journal article" date="2019" name="Int. J. Syst. Evol. Microbiol.">
        <title>The Global Catalogue of Microorganisms (GCM) 10K type strain sequencing project: providing services to taxonomists for standard genome sequencing and annotation.</title>
        <authorList>
            <consortium name="The Broad Institute Genomics Platform"/>
            <consortium name="The Broad Institute Genome Sequencing Center for Infectious Disease"/>
            <person name="Wu L."/>
            <person name="Ma J."/>
        </authorList>
    </citation>
    <scope>NUCLEOTIDE SEQUENCE [LARGE SCALE GENOMIC DNA]</scope>
    <source>
        <strain evidence="2">KCTC 42087</strain>
    </source>
</reference>
<proteinExistence type="predicted"/>
<organism evidence="1 2">
    <name type="scientific">Actinomadura rugatobispora</name>
    <dbReference type="NCBI Taxonomy" id="1994"/>
    <lineage>
        <taxon>Bacteria</taxon>
        <taxon>Bacillati</taxon>
        <taxon>Actinomycetota</taxon>
        <taxon>Actinomycetes</taxon>
        <taxon>Streptosporangiales</taxon>
        <taxon>Thermomonosporaceae</taxon>
        <taxon>Actinomadura</taxon>
    </lineage>
</organism>
<keyword evidence="1" id="KW-0378">Hydrolase</keyword>
<sequence>MTVSSAMEPGSTVPDGRLLPGAAPEAVRAERVALRRHYLMCRPEHFAVTYAINPWMDPAAGADAARAAAQWEALRAAYLALGHRVSLIDPVEGLPDMVFAANGALVVGGRVYGARFAHPERAAEGPAYADWLRRNGFPDVLEAAHTNEGEGDFLVLDEVILAGTGFRTDLAAHQEAQEFLGRPVVTLRLVDPRFYHLDTALFPLGGGNVAYYPGAFSPGSRAVLERLFPDAVLAGARDAEVLGLNAVCDGRNVVINAEAAGLIGTLRRRGYEPVPVDLSELRKAGGGPKCCTLELRASAAPDLAAGLGTGLSTGLGAAAQGLS</sequence>
<dbReference type="Proteomes" id="UP001596074">
    <property type="component" value="Unassembled WGS sequence"/>
</dbReference>
<dbReference type="SUPFAM" id="SSF55909">
    <property type="entry name" value="Pentein"/>
    <property type="match status" value="1"/>
</dbReference>
<protein>
    <submittedName>
        <fullName evidence="1">Dimethylargininase</fullName>
        <ecNumber evidence="1">3.5.3.18</ecNumber>
    </submittedName>
</protein>
<dbReference type="NCBIfam" id="NF045659">
    <property type="entry name" value="DiMArgaseDdahMtb"/>
    <property type="match status" value="1"/>
</dbReference>
<evidence type="ECO:0000313" key="1">
    <source>
        <dbReference type="EMBL" id="MFC5745135.1"/>
    </source>
</evidence>
<dbReference type="EC" id="3.5.3.18" evidence="1"/>
<comment type="caution">
    <text evidence="1">The sequence shown here is derived from an EMBL/GenBank/DDBJ whole genome shotgun (WGS) entry which is preliminary data.</text>
</comment>
<dbReference type="EMBL" id="JBHSON010000006">
    <property type="protein sequence ID" value="MFC5745135.1"/>
    <property type="molecule type" value="Genomic_DNA"/>
</dbReference>
<dbReference type="Gene3D" id="3.75.10.10">
    <property type="entry name" value="L-arginine/glycine Amidinotransferase, Chain A"/>
    <property type="match status" value="1"/>
</dbReference>
<evidence type="ECO:0000313" key="2">
    <source>
        <dbReference type="Proteomes" id="UP001596074"/>
    </source>
</evidence>
<gene>
    <name evidence="1" type="primary">ddaH</name>
    <name evidence="1" type="ORF">ACFPZN_05875</name>
</gene>
<keyword evidence="2" id="KW-1185">Reference proteome</keyword>
<dbReference type="RefSeq" id="WP_378280760.1">
    <property type="nucleotide sequence ID" value="NZ_JBHSON010000006.1"/>
</dbReference>